<protein>
    <recommendedName>
        <fullName evidence="5">Reticulocyte-binding protein 2-like protein a</fullName>
    </recommendedName>
</protein>
<feature type="coiled-coil region" evidence="1">
    <location>
        <begin position="361"/>
        <end position="402"/>
    </location>
</feature>
<proteinExistence type="predicted"/>
<evidence type="ECO:0000256" key="2">
    <source>
        <dbReference type="SAM" id="MobiDB-lite"/>
    </source>
</evidence>
<feature type="compositionally biased region" description="Basic and acidic residues" evidence="2">
    <location>
        <begin position="206"/>
        <end position="324"/>
    </location>
</feature>
<feature type="compositionally biased region" description="Polar residues" evidence="2">
    <location>
        <begin position="533"/>
        <end position="545"/>
    </location>
</feature>
<dbReference type="GeneID" id="92006269"/>
<organism evidence="3 4">
    <name type="scientific">Diplodia seriata</name>
    <dbReference type="NCBI Taxonomy" id="420778"/>
    <lineage>
        <taxon>Eukaryota</taxon>
        <taxon>Fungi</taxon>
        <taxon>Dikarya</taxon>
        <taxon>Ascomycota</taxon>
        <taxon>Pezizomycotina</taxon>
        <taxon>Dothideomycetes</taxon>
        <taxon>Dothideomycetes incertae sedis</taxon>
        <taxon>Botryosphaeriales</taxon>
        <taxon>Botryosphaeriaceae</taxon>
        <taxon>Diplodia</taxon>
    </lineage>
</organism>
<evidence type="ECO:0000313" key="3">
    <source>
        <dbReference type="EMBL" id="KAL0263206.1"/>
    </source>
</evidence>
<evidence type="ECO:0008006" key="5">
    <source>
        <dbReference type="Google" id="ProtNLM"/>
    </source>
</evidence>
<reference evidence="3 4" key="1">
    <citation type="submission" date="2024-02" db="EMBL/GenBank/DDBJ databases">
        <title>De novo assembly and annotation of 12 fungi associated with fruit tree decline syndrome in Ontario, Canada.</title>
        <authorList>
            <person name="Sulman M."/>
            <person name="Ellouze W."/>
            <person name="Ilyukhin E."/>
        </authorList>
    </citation>
    <scope>NUCLEOTIDE SEQUENCE [LARGE SCALE GENOMIC DNA]</scope>
    <source>
        <strain evidence="3 4">FDS-637</strain>
    </source>
</reference>
<sequence length="764" mass="86123">MGVPTHRAASVADNNQGERLSAFLQRINFSLDSASGSAHAPSSASLNGAVSDNITFGSFKLPPLQTKTNTLQEAPPSKHSDKFRHKLPVYALAQTLRASSIGATMAPGIPSEAGALGWSKYAPGSQSDGSSGGGLNQRTAETIARQAEIDARLSKLRARREPATEQRDETRRLELIAAQKAADDKHARVKAEKKKQVEEETIRLETERLKREKDETERVKREEAEAERRRFEKEEAERIQHEKEEAARLQREKEEAERLKREKEEAERLQREKEEAGRLKREKEEAERLQREKEEAERIQREKEEAERLQREKEEAERLQREKEEAEEAALRASLYDRIDEMEEDGLSKTQAMQMELQRSIEQSTLRQEKLTKDIAATKDEIVQTQELLKGIQSEFQDLQDEESSITAKLEADTKECAELQTVSERIIERASHMRKEVENKTLRSLDMIAAFEVPEKTPQEILLAPLKNGSTTNSQEATGVQDVKVKVEHDAEVKIEHSSPSSNGMSQSEVAPPKPGPVENGKTEKPVFVEPASSQQKKNSSNGLENKFQFDEWPTQGARPFGGKWYPMQMPLTVIDLGIGAQKRLIKLTNLPISSSVASIQALVWKGRIEKFEYTPGNSFAWVLFMRGQDCEKYFADTANGIQHPDGNRTIWVEMGDPVTVNETLRGLYDAGHTRCVRAVGADEDWGEAALVKLASAKKRKLERIVNGANPKGLRVIEFRFTNIIDAGRFKIELQNDIDWEHCNVYFGTDPCEDNTGVHLGIQ</sequence>
<dbReference type="EMBL" id="JAJVCZ030000002">
    <property type="protein sequence ID" value="KAL0263206.1"/>
    <property type="molecule type" value="Genomic_DNA"/>
</dbReference>
<feature type="region of interest" description="Disordered" evidence="2">
    <location>
        <begin position="206"/>
        <end position="325"/>
    </location>
</feature>
<dbReference type="Proteomes" id="UP001430584">
    <property type="component" value="Unassembled WGS sequence"/>
</dbReference>
<evidence type="ECO:0000256" key="1">
    <source>
        <dbReference type="SAM" id="Coils"/>
    </source>
</evidence>
<keyword evidence="4" id="KW-1185">Reference proteome</keyword>
<evidence type="ECO:0000313" key="4">
    <source>
        <dbReference type="Proteomes" id="UP001430584"/>
    </source>
</evidence>
<accession>A0ABR3CSD7</accession>
<keyword evidence="1" id="KW-0175">Coiled coil</keyword>
<name>A0ABR3CSD7_9PEZI</name>
<dbReference type="RefSeq" id="XP_066636235.1">
    <property type="nucleotide sequence ID" value="XM_066773668.1"/>
</dbReference>
<feature type="compositionally biased region" description="Polar residues" evidence="2">
    <location>
        <begin position="499"/>
        <end position="510"/>
    </location>
</feature>
<feature type="region of interest" description="Disordered" evidence="2">
    <location>
        <begin position="495"/>
        <end position="548"/>
    </location>
</feature>
<comment type="caution">
    <text evidence="3">The sequence shown here is derived from an EMBL/GenBank/DDBJ whole genome shotgun (WGS) entry which is preliminary data.</text>
</comment>
<gene>
    <name evidence="3" type="ORF">SLS55_002184</name>
</gene>